<comment type="caution">
    <text evidence="1">The sequence shown here is derived from an EMBL/GenBank/DDBJ whole genome shotgun (WGS) entry which is preliminary data.</text>
</comment>
<dbReference type="RefSeq" id="WP_308140626.1">
    <property type="nucleotide sequence ID" value="NZ_JAVFKQ010000001.1"/>
</dbReference>
<evidence type="ECO:0000313" key="2">
    <source>
        <dbReference type="Proteomes" id="UP001237592"/>
    </source>
</evidence>
<reference evidence="1 2" key="1">
    <citation type="submission" date="2023-08" db="EMBL/GenBank/DDBJ databases">
        <title>Draft genome sequence of Janthinobacterium lividum.</title>
        <authorList>
            <person name="Chun B.H."/>
            <person name="Lee Y."/>
        </authorList>
    </citation>
    <scope>NUCLEOTIDE SEQUENCE [LARGE SCALE GENOMIC DNA]</scope>
    <source>
        <strain evidence="1 2">AMJK</strain>
    </source>
</reference>
<sequence>MIRAEVLDESVSWPFTIPPGRSNHDGTPPRLAELSANAKSWHLTGWRDGSSNSIGIARNNQAISINVEHIEALSVCFMRKAKGPGFVSFEVKMSENRGTVVLFAADHFNEDALLWLQSNTDKLAALFGMPIAIDDCGLDY</sequence>
<dbReference type="Proteomes" id="UP001237592">
    <property type="component" value="Unassembled WGS sequence"/>
</dbReference>
<name>A0ABU0XMI2_9BURK</name>
<dbReference type="EMBL" id="JAVFKP010000001">
    <property type="protein sequence ID" value="MDQ4624740.1"/>
    <property type="molecule type" value="Genomic_DNA"/>
</dbReference>
<proteinExistence type="predicted"/>
<keyword evidence="2" id="KW-1185">Reference proteome</keyword>
<gene>
    <name evidence="1" type="ORF">RB624_02440</name>
</gene>
<evidence type="ECO:0008006" key="3">
    <source>
        <dbReference type="Google" id="ProtNLM"/>
    </source>
</evidence>
<evidence type="ECO:0000313" key="1">
    <source>
        <dbReference type="EMBL" id="MDQ4624740.1"/>
    </source>
</evidence>
<organism evidence="1 2">
    <name type="scientific">Janthinobacterium lividum</name>
    <dbReference type="NCBI Taxonomy" id="29581"/>
    <lineage>
        <taxon>Bacteria</taxon>
        <taxon>Pseudomonadati</taxon>
        <taxon>Pseudomonadota</taxon>
        <taxon>Betaproteobacteria</taxon>
        <taxon>Burkholderiales</taxon>
        <taxon>Oxalobacteraceae</taxon>
        <taxon>Janthinobacterium</taxon>
    </lineage>
</organism>
<protein>
    <recommendedName>
        <fullName evidence="3">DUF4268 domain-containing protein</fullName>
    </recommendedName>
</protein>
<accession>A0ABU0XMI2</accession>